<dbReference type="EMBL" id="NCSJ02000310">
    <property type="protein sequence ID" value="RFU25721.1"/>
    <property type="molecule type" value="Genomic_DNA"/>
</dbReference>
<dbReference type="PANTHER" id="PTHR47990">
    <property type="entry name" value="2-OXOGLUTARATE (2OG) AND FE(II)-DEPENDENT OXYGENASE SUPERFAMILY PROTEIN-RELATED"/>
    <property type="match status" value="1"/>
</dbReference>
<feature type="domain" description="Isopenicillin N synthase-like Fe(2+) 2OG dioxygenase" evidence="2">
    <location>
        <begin position="192"/>
        <end position="296"/>
    </location>
</feature>
<dbReference type="InterPro" id="IPR044861">
    <property type="entry name" value="IPNS-like_FE2OG_OXY"/>
</dbReference>
<dbReference type="Proteomes" id="UP000258309">
    <property type="component" value="Unassembled WGS sequence"/>
</dbReference>
<dbReference type="STRING" id="5539.A0A3E2GX79"/>
<dbReference type="OrthoDB" id="406156at2759"/>
<comment type="similarity">
    <text evidence="1">Belongs to the iron/ascorbate-dependent oxidoreductase family.</text>
</comment>
<gene>
    <name evidence="4" type="ORF">B7463_g10616</name>
</gene>
<evidence type="ECO:0000313" key="4">
    <source>
        <dbReference type="EMBL" id="RFU25721.1"/>
    </source>
</evidence>
<feature type="domain" description="Non-haem dioxygenase N-terminal" evidence="3">
    <location>
        <begin position="31"/>
        <end position="131"/>
    </location>
</feature>
<dbReference type="InterPro" id="IPR027443">
    <property type="entry name" value="IPNS-like_sf"/>
</dbReference>
<dbReference type="PRINTS" id="PR00682">
    <property type="entry name" value="IPNSYNTHASE"/>
</dbReference>
<evidence type="ECO:0000259" key="2">
    <source>
        <dbReference type="Pfam" id="PF03171"/>
    </source>
</evidence>
<proteinExistence type="inferred from homology"/>
<dbReference type="Pfam" id="PF03171">
    <property type="entry name" value="2OG-FeII_Oxy"/>
    <property type="match status" value="1"/>
</dbReference>
<dbReference type="InterPro" id="IPR026992">
    <property type="entry name" value="DIOX_N"/>
</dbReference>
<dbReference type="SUPFAM" id="SSF51197">
    <property type="entry name" value="Clavaminate synthase-like"/>
    <property type="match status" value="1"/>
</dbReference>
<name>A0A3E2GX79_SCYLI</name>
<feature type="non-terminal residue" evidence="4">
    <location>
        <position position="366"/>
    </location>
</feature>
<accession>A0A3E2GX79</accession>
<protein>
    <recommendedName>
        <fullName evidence="6">Fe2OG dioxygenase domain-containing protein</fullName>
    </recommendedName>
</protein>
<evidence type="ECO:0000256" key="1">
    <source>
        <dbReference type="ARBA" id="ARBA00008056"/>
    </source>
</evidence>
<dbReference type="Gene3D" id="2.60.120.330">
    <property type="entry name" value="B-lactam Antibiotic, Isopenicillin N Synthase, Chain"/>
    <property type="match status" value="1"/>
</dbReference>
<dbReference type="FunFam" id="2.60.120.330:FF:000040">
    <property type="entry name" value="Chromosome 21, whole genome shotgun sequence"/>
    <property type="match status" value="1"/>
</dbReference>
<dbReference type="AlphaFoldDB" id="A0A3E2GX79"/>
<evidence type="ECO:0008006" key="6">
    <source>
        <dbReference type="Google" id="ProtNLM"/>
    </source>
</evidence>
<dbReference type="InterPro" id="IPR050231">
    <property type="entry name" value="Iron_ascorbate_oxido_reductase"/>
</dbReference>
<organism evidence="4 5">
    <name type="scientific">Scytalidium lignicola</name>
    <name type="common">Hyphomycete</name>
    <dbReference type="NCBI Taxonomy" id="5539"/>
    <lineage>
        <taxon>Eukaryota</taxon>
        <taxon>Fungi</taxon>
        <taxon>Dikarya</taxon>
        <taxon>Ascomycota</taxon>
        <taxon>Pezizomycotina</taxon>
        <taxon>Leotiomycetes</taxon>
        <taxon>Leotiomycetes incertae sedis</taxon>
        <taxon>Scytalidium</taxon>
    </lineage>
</organism>
<dbReference type="Pfam" id="PF14226">
    <property type="entry name" value="DIOX_N"/>
    <property type="match status" value="1"/>
</dbReference>
<dbReference type="OMA" id="KSDCHLR"/>
<feature type="non-terminal residue" evidence="4">
    <location>
        <position position="1"/>
    </location>
</feature>
<evidence type="ECO:0000259" key="3">
    <source>
        <dbReference type="Pfam" id="PF14226"/>
    </source>
</evidence>
<evidence type="ECO:0000313" key="5">
    <source>
        <dbReference type="Proteomes" id="UP000258309"/>
    </source>
</evidence>
<keyword evidence="5" id="KW-1185">Reference proteome</keyword>
<comment type="caution">
    <text evidence="4">The sequence shown here is derived from an EMBL/GenBank/DDBJ whole genome shotgun (WGS) entry which is preliminary data.</text>
</comment>
<sequence length="366" mass="41827">MSVSPLPWENLPRYEQVPESKYELDWAELVTLDLSKFNSPGGKQQLADQAKDAIHRIGFFYVTNFGFTQEEVDRQYAIGKALFELPADEKIKYIADLNHGEYIGYKPAGLREVAPGVGENTEVYNVPKFIPGYERNHPDVIRENLAEIERFSKHVHYEIVNKLLALFAIIMELPENYFIDRHLYTNKSSCYLRYMKYHAYTPEENAVVDNIWLRGHTDFGSLTLLFRQPVAGLQVRTLDGKWKYVKPTTESITVNIADTLQFLSNNFLKSSIHRVVTPPADQSNEDRLGVIYFVRPGDNIKLEAAKSPLLERLGLQNNDPNESISDITAADWVKARTMKNINKIEATASKPEIDTVGGVKTEFFFD</sequence>
<reference evidence="4 5" key="1">
    <citation type="submission" date="2018-05" db="EMBL/GenBank/DDBJ databases">
        <title>Draft genome sequence of Scytalidium lignicola DSM 105466, a ubiquitous saprotrophic fungus.</title>
        <authorList>
            <person name="Buettner E."/>
            <person name="Gebauer A.M."/>
            <person name="Hofrichter M."/>
            <person name="Liers C."/>
            <person name="Kellner H."/>
        </authorList>
    </citation>
    <scope>NUCLEOTIDE SEQUENCE [LARGE SCALE GENOMIC DNA]</scope>
    <source>
        <strain evidence="4 5">DSM 105466</strain>
    </source>
</reference>